<dbReference type="GO" id="GO:0071949">
    <property type="term" value="F:FAD binding"/>
    <property type="evidence" value="ECO:0007669"/>
    <property type="project" value="InterPro"/>
</dbReference>
<dbReference type="STRING" id="398579.Spea_3898"/>
<dbReference type="KEGG" id="spl:Spea_3898"/>
<dbReference type="AlphaFoldDB" id="A8H9H1"/>
<dbReference type="PANTHER" id="PTHR43747:SF1">
    <property type="entry name" value="SLR1998 PROTEIN"/>
    <property type="match status" value="1"/>
</dbReference>
<dbReference type="HOGENOM" id="CLU_024648_4_1_6"/>
<dbReference type="InterPro" id="IPR050816">
    <property type="entry name" value="Flavin-dep_Halogenase_NPB"/>
</dbReference>
<dbReference type="Proteomes" id="UP000002608">
    <property type="component" value="Chromosome"/>
</dbReference>
<dbReference type="Pfam" id="PF01494">
    <property type="entry name" value="FAD_binding_3"/>
    <property type="match status" value="1"/>
</dbReference>
<protein>
    <submittedName>
        <fullName evidence="2">Tryptophan halogenase</fullName>
    </submittedName>
</protein>
<reference evidence="2 3" key="1">
    <citation type="submission" date="2007-10" db="EMBL/GenBank/DDBJ databases">
        <title>Complete sequence of Shewanella pealeana ATCC 700345.</title>
        <authorList>
            <consortium name="US DOE Joint Genome Institute"/>
            <person name="Copeland A."/>
            <person name="Lucas S."/>
            <person name="Lapidus A."/>
            <person name="Barry K."/>
            <person name="Glavina del Rio T."/>
            <person name="Dalin E."/>
            <person name="Tice H."/>
            <person name="Pitluck S."/>
            <person name="Chertkov O."/>
            <person name="Brettin T."/>
            <person name="Bruce D."/>
            <person name="Detter J.C."/>
            <person name="Han C."/>
            <person name="Schmutz J."/>
            <person name="Larimer F."/>
            <person name="Land M."/>
            <person name="Hauser L."/>
            <person name="Kyrpides N."/>
            <person name="Kim E."/>
            <person name="Zhao J.-S.Z."/>
            <person name="Manno D."/>
            <person name="Hawari J."/>
            <person name="Richardson P."/>
        </authorList>
    </citation>
    <scope>NUCLEOTIDE SEQUENCE [LARGE SCALE GENOMIC DNA]</scope>
    <source>
        <strain evidence="3">ATCC 700345 / ANG-SQ1</strain>
    </source>
</reference>
<dbReference type="OrthoDB" id="103324at2"/>
<organism evidence="2 3">
    <name type="scientific">Shewanella pealeana (strain ATCC 700345 / ANG-SQ1)</name>
    <dbReference type="NCBI Taxonomy" id="398579"/>
    <lineage>
        <taxon>Bacteria</taxon>
        <taxon>Pseudomonadati</taxon>
        <taxon>Pseudomonadota</taxon>
        <taxon>Gammaproteobacteria</taxon>
        <taxon>Alteromonadales</taxon>
        <taxon>Shewanellaceae</taxon>
        <taxon>Shewanella</taxon>
    </lineage>
</organism>
<proteinExistence type="predicted"/>
<sequence>MPTDKAVQNEFETDACESIDVAIIGAGPSGSIAASLLQAQGKKVVVLEKQYFPRFSIGESLLPCCMTVIEEANMLEAVNQAGFQFKNGAAFKYQDSYTSFDFTDKFTAGPGTTFQVERAQFDKLLADEAVKQGVDIRYGHSVESIDLAAEPMLNIIDDKGGSQSLKAKFVLDASGFGRVLPRLLDLEKPSSLPTRSAVFNHVRDNISDPNFDRNKILISVHPDNQDIWYWLIPFSDGRCSVGVVGEPHQLEGLHDGVDCDIDGDLNSILKTMLNQEPGLKKLLANAELINESGLLKGYSANVTTLATDKFALLGNAGEFLDPVFSSGVTIAMQSASMAAKTLIKQLDGESVDWQQDYAAPLMRGVDTFRTYVEAWYDCRFQDAIFFKDPDPKIKQMICSILAGYAWDEKNPFVSESKRRLNMVVELCRS</sequence>
<dbReference type="RefSeq" id="WP_012157089.1">
    <property type="nucleotide sequence ID" value="NC_009901.1"/>
</dbReference>
<dbReference type="InterPro" id="IPR002938">
    <property type="entry name" value="FAD-bd"/>
</dbReference>
<keyword evidence="3" id="KW-1185">Reference proteome</keyword>
<evidence type="ECO:0000259" key="1">
    <source>
        <dbReference type="Pfam" id="PF01494"/>
    </source>
</evidence>
<evidence type="ECO:0000313" key="3">
    <source>
        <dbReference type="Proteomes" id="UP000002608"/>
    </source>
</evidence>
<accession>A8H9H1</accession>
<dbReference type="PRINTS" id="PR00420">
    <property type="entry name" value="RNGMNOXGNASE"/>
</dbReference>
<evidence type="ECO:0000313" key="2">
    <source>
        <dbReference type="EMBL" id="ABV89208.1"/>
    </source>
</evidence>
<gene>
    <name evidence="2" type="ordered locus">Spea_3898</name>
</gene>
<dbReference type="Gene3D" id="3.50.50.60">
    <property type="entry name" value="FAD/NAD(P)-binding domain"/>
    <property type="match status" value="1"/>
</dbReference>
<dbReference type="eggNOG" id="COG0644">
    <property type="taxonomic scope" value="Bacteria"/>
</dbReference>
<dbReference type="InterPro" id="IPR036188">
    <property type="entry name" value="FAD/NAD-bd_sf"/>
</dbReference>
<feature type="domain" description="FAD-binding" evidence="1">
    <location>
        <begin position="19"/>
        <end position="186"/>
    </location>
</feature>
<name>A8H9H1_SHEPA</name>
<dbReference type="EMBL" id="CP000851">
    <property type="protein sequence ID" value="ABV89208.1"/>
    <property type="molecule type" value="Genomic_DNA"/>
</dbReference>
<dbReference type="PANTHER" id="PTHR43747">
    <property type="entry name" value="FAD-BINDING PROTEIN"/>
    <property type="match status" value="1"/>
</dbReference>
<dbReference type="SUPFAM" id="SSF51905">
    <property type="entry name" value="FAD/NAD(P)-binding domain"/>
    <property type="match status" value="1"/>
</dbReference>